<evidence type="ECO:0000256" key="5">
    <source>
        <dbReference type="ARBA" id="ARBA00022679"/>
    </source>
</evidence>
<evidence type="ECO:0000256" key="3">
    <source>
        <dbReference type="ARBA" id="ARBA00022490"/>
    </source>
</evidence>
<feature type="domain" description="PTS EIIA type-4" evidence="8">
    <location>
        <begin position="1"/>
        <end position="123"/>
    </location>
</feature>
<proteinExistence type="predicted"/>
<dbReference type="PANTHER" id="PTHR33799:SF1">
    <property type="entry name" value="PTS SYSTEM MANNOSE-SPECIFIC EIIAB COMPONENT-RELATED"/>
    <property type="match status" value="1"/>
</dbReference>
<dbReference type="GO" id="GO:0016301">
    <property type="term" value="F:kinase activity"/>
    <property type="evidence" value="ECO:0007669"/>
    <property type="project" value="UniProtKB-KW"/>
</dbReference>
<evidence type="ECO:0000313" key="9">
    <source>
        <dbReference type="EMBL" id="TCK60847.1"/>
    </source>
</evidence>
<name>A0A4R1K9Y7_9BACT</name>
<gene>
    <name evidence="9" type="ORF">C8D98_1726</name>
</gene>
<keyword evidence="2" id="KW-0813">Transport</keyword>
<keyword evidence="3" id="KW-0963">Cytoplasm</keyword>
<reference evidence="9 10" key="1">
    <citation type="submission" date="2019-03" db="EMBL/GenBank/DDBJ databases">
        <title>Genomic Encyclopedia of Type Strains, Phase IV (KMG-IV): sequencing the most valuable type-strain genomes for metagenomic binning, comparative biology and taxonomic classification.</title>
        <authorList>
            <person name="Goeker M."/>
        </authorList>
    </citation>
    <scope>NUCLEOTIDE SEQUENCE [LARGE SCALE GENOMIC DNA]</scope>
    <source>
        <strain evidence="9 10">DSM 24984</strain>
    </source>
</reference>
<keyword evidence="4" id="KW-0762">Sugar transport</keyword>
<dbReference type="InterPro" id="IPR004701">
    <property type="entry name" value="PTS_EIIA_man-typ"/>
</dbReference>
<protein>
    <submittedName>
        <fullName evidence="9">PTS system mannose-specific IIA component</fullName>
    </submittedName>
</protein>
<keyword evidence="6" id="KW-0598">Phosphotransferase system</keyword>
<dbReference type="GO" id="GO:0009401">
    <property type="term" value="P:phosphoenolpyruvate-dependent sugar phosphotransferase system"/>
    <property type="evidence" value="ECO:0007669"/>
    <property type="project" value="UniProtKB-KW"/>
</dbReference>
<dbReference type="GO" id="GO:0005737">
    <property type="term" value="C:cytoplasm"/>
    <property type="evidence" value="ECO:0007669"/>
    <property type="project" value="UniProtKB-SubCell"/>
</dbReference>
<accession>A0A4R1K9Y7</accession>
<dbReference type="SUPFAM" id="SSF53062">
    <property type="entry name" value="PTS system fructose IIA component-like"/>
    <property type="match status" value="1"/>
</dbReference>
<dbReference type="InterPro" id="IPR036662">
    <property type="entry name" value="PTS_EIIA_man-typ_sf"/>
</dbReference>
<dbReference type="AlphaFoldDB" id="A0A4R1K9Y7"/>
<comment type="caution">
    <text evidence="9">The sequence shown here is derived from an EMBL/GenBank/DDBJ whole genome shotgun (WGS) entry which is preliminary data.</text>
</comment>
<dbReference type="GO" id="GO:0016020">
    <property type="term" value="C:membrane"/>
    <property type="evidence" value="ECO:0007669"/>
    <property type="project" value="InterPro"/>
</dbReference>
<keyword evidence="7" id="KW-0418">Kinase</keyword>
<evidence type="ECO:0000313" key="10">
    <source>
        <dbReference type="Proteomes" id="UP000294614"/>
    </source>
</evidence>
<dbReference type="EMBL" id="SMGG01000004">
    <property type="protein sequence ID" value="TCK60847.1"/>
    <property type="molecule type" value="Genomic_DNA"/>
</dbReference>
<keyword evidence="10" id="KW-1185">Reference proteome</keyword>
<sequence>MIGIILVTHGLFCEELVKTAEMIVGKQECIETISMLDGSSLAGIADDIEKAIEKYESSGAIVFTDMFGGSPSNISMAYLGDKNVEVVSGVNLPMLIKAFSARKEHKSLTAICEDCAESGKNSIIVAGQLLKGKS</sequence>
<dbReference type="InterPro" id="IPR051471">
    <property type="entry name" value="Bacterial_PTS_sugar_comp"/>
</dbReference>
<dbReference type="PANTHER" id="PTHR33799">
    <property type="entry name" value="PTS PERMEASE-RELATED-RELATED"/>
    <property type="match status" value="1"/>
</dbReference>
<dbReference type="RefSeq" id="WP_132873711.1">
    <property type="nucleotide sequence ID" value="NZ_SMGG01000004.1"/>
</dbReference>
<dbReference type="CDD" id="cd00006">
    <property type="entry name" value="PTS_IIA_man"/>
    <property type="match status" value="1"/>
</dbReference>
<dbReference type="PROSITE" id="PS51096">
    <property type="entry name" value="PTS_EIIA_TYPE_4"/>
    <property type="match status" value="1"/>
</dbReference>
<evidence type="ECO:0000259" key="8">
    <source>
        <dbReference type="PROSITE" id="PS51096"/>
    </source>
</evidence>
<dbReference type="Gene3D" id="3.40.50.510">
    <property type="entry name" value="Phosphotransferase system, mannose-type IIA component"/>
    <property type="match status" value="1"/>
</dbReference>
<keyword evidence="5" id="KW-0808">Transferase</keyword>
<organism evidence="9 10">
    <name type="scientific">Seleniivibrio woodruffii</name>
    <dbReference type="NCBI Taxonomy" id="1078050"/>
    <lineage>
        <taxon>Bacteria</taxon>
        <taxon>Pseudomonadati</taxon>
        <taxon>Deferribacterota</taxon>
        <taxon>Deferribacteres</taxon>
        <taxon>Deferribacterales</taxon>
        <taxon>Geovibrionaceae</taxon>
        <taxon>Seleniivibrio</taxon>
    </lineage>
</organism>
<evidence type="ECO:0000256" key="4">
    <source>
        <dbReference type="ARBA" id="ARBA00022597"/>
    </source>
</evidence>
<dbReference type="OrthoDB" id="9794368at2"/>
<comment type="subcellular location">
    <subcellularLocation>
        <location evidence="1">Cytoplasm</location>
    </subcellularLocation>
</comment>
<evidence type="ECO:0000256" key="7">
    <source>
        <dbReference type="ARBA" id="ARBA00022777"/>
    </source>
</evidence>
<evidence type="ECO:0000256" key="1">
    <source>
        <dbReference type="ARBA" id="ARBA00004496"/>
    </source>
</evidence>
<evidence type="ECO:0000256" key="6">
    <source>
        <dbReference type="ARBA" id="ARBA00022683"/>
    </source>
</evidence>
<evidence type="ECO:0000256" key="2">
    <source>
        <dbReference type="ARBA" id="ARBA00022448"/>
    </source>
</evidence>
<dbReference type="InterPro" id="IPR033887">
    <property type="entry name" value="PTS_IIA_man"/>
</dbReference>
<dbReference type="Proteomes" id="UP000294614">
    <property type="component" value="Unassembled WGS sequence"/>
</dbReference>
<dbReference type="Pfam" id="PF03610">
    <property type="entry name" value="EIIA-man"/>
    <property type="match status" value="1"/>
</dbReference>